<accession>A0A1Y2H7Q3</accession>
<dbReference type="STRING" id="765915.A0A1Y2H7Q3"/>
<dbReference type="Proteomes" id="UP000193411">
    <property type="component" value="Unassembled WGS sequence"/>
</dbReference>
<gene>
    <name evidence="7" type="ORF">BCR44DRAFT_1447954</name>
</gene>
<organism evidence="7 8">
    <name type="scientific">Catenaria anguillulae PL171</name>
    <dbReference type="NCBI Taxonomy" id="765915"/>
    <lineage>
        <taxon>Eukaryota</taxon>
        <taxon>Fungi</taxon>
        <taxon>Fungi incertae sedis</taxon>
        <taxon>Blastocladiomycota</taxon>
        <taxon>Blastocladiomycetes</taxon>
        <taxon>Blastocladiales</taxon>
        <taxon>Catenariaceae</taxon>
        <taxon>Catenaria</taxon>
    </lineage>
</organism>
<dbReference type="AlphaFoldDB" id="A0A1Y2H7Q3"/>
<evidence type="ECO:0000313" key="8">
    <source>
        <dbReference type="Proteomes" id="UP000193411"/>
    </source>
</evidence>
<evidence type="ECO:0000256" key="5">
    <source>
        <dbReference type="SAM" id="MobiDB-lite"/>
    </source>
</evidence>
<proteinExistence type="inferred from homology"/>
<dbReference type="PANTHER" id="PTHR16684">
    <property type="entry name" value="CENTROMERE PROTEIN C"/>
    <property type="match status" value="1"/>
</dbReference>
<feature type="region of interest" description="Disordered" evidence="5">
    <location>
        <begin position="166"/>
        <end position="237"/>
    </location>
</feature>
<dbReference type="OrthoDB" id="1939643at2759"/>
<dbReference type="InterPro" id="IPR014710">
    <property type="entry name" value="RmlC-like_jellyroll"/>
</dbReference>
<comment type="caution">
    <text evidence="7">The sequence shown here is derived from an EMBL/GenBank/DDBJ whole genome shotgun (WGS) entry which is preliminary data.</text>
</comment>
<evidence type="ECO:0000259" key="6">
    <source>
        <dbReference type="Pfam" id="PF11699"/>
    </source>
</evidence>
<dbReference type="Pfam" id="PF11699">
    <property type="entry name" value="CENP-C_C"/>
    <property type="match status" value="1"/>
</dbReference>
<feature type="region of interest" description="Disordered" evidence="5">
    <location>
        <begin position="1"/>
        <end position="148"/>
    </location>
</feature>
<protein>
    <submittedName>
        <fullName evidence="7">Mif2/CENP-C like-domain-containing protein</fullName>
    </submittedName>
</protein>
<dbReference type="InterPro" id="IPR028386">
    <property type="entry name" value="CENP-C/Mif2/cnp3"/>
</dbReference>
<evidence type="ECO:0000313" key="7">
    <source>
        <dbReference type="EMBL" id="ORZ29733.1"/>
    </source>
</evidence>
<evidence type="ECO:0000256" key="2">
    <source>
        <dbReference type="ARBA" id="ARBA00010291"/>
    </source>
</evidence>
<keyword evidence="4" id="KW-0539">Nucleus</keyword>
<dbReference type="GO" id="GO:0051382">
    <property type="term" value="P:kinetochore assembly"/>
    <property type="evidence" value="ECO:0007669"/>
    <property type="project" value="InterPro"/>
</dbReference>
<comment type="subcellular location">
    <subcellularLocation>
        <location evidence="1">Nucleus</location>
    </subcellularLocation>
</comment>
<dbReference type="PANTHER" id="PTHR16684:SF11">
    <property type="entry name" value="CENTROMERE PROTEIN C"/>
    <property type="match status" value="1"/>
</dbReference>
<reference evidence="7 8" key="1">
    <citation type="submission" date="2016-07" db="EMBL/GenBank/DDBJ databases">
        <title>Pervasive Adenine N6-methylation of Active Genes in Fungi.</title>
        <authorList>
            <consortium name="DOE Joint Genome Institute"/>
            <person name="Mondo S.J."/>
            <person name="Dannebaum R.O."/>
            <person name="Kuo R.C."/>
            <person name="Labutti K."/>
            <person name="Haridas S."/>
            <person name="Kuo A."/>
            <person name="Salamov A."/>
            <person name="Ahrendt S.R."/>
            <person name="Lipzen A."/>
            <person name="Sullivan W."/>
            <person name="Andreopoulos W.B."/>
            <person name="Clum A."/>
            <person name="Lindquist E."/>
            <person name="Daum C."/>
            <person name="Ramamoorthy G.K."/>
            <person name="Gryganskyi A."/>
            <person name="Culley D."/>
            <person name="Magnuson J.K."/>
            <person name="James T.Y."/>
            <person name="O'Malley M.A."/>
            <person name="Stajich J.E."/>
            <person name="Spatafora J.W."/>
            <person name="Visel A."/>
            <person name="Grigoriev I.V."/>
        </authorList>
    </citation>
    <scope>NUCLEOTIDE SEQUENCE [LARGE SCALE GENOMIC DNA]</scope>
    <source>
        <strain evidence="7 8">PL171</strain>
    </source>
</reference>
<feature type="compositionally biased region" description="Basic and acidic residues" evidence="5">
    <location>
        <begin position="43"/>
        <end position="59"/>
    </location>
</feature>
<keyword evidence="3" id="KW-0238">DNA-binding</keyword>
<sequence>MDDSFLADTGAPGHNDSMDDPDGFDTAMDRQEAYVPSGDQGYLDERQEHDEYPEGHGEHEEPEEPEEPEEKSVAQSSRRKGKAATTRRKKTTPSSTAGKKPVGSKTESAPSTRKRSREVYEPLEPPPELDRNGRPKRNRTAPLEWWRGERKEYVASRLSSGVVVPHVTGVVRKRDVSDDDDEEDRREVASASKKANSAEETVDPMEVQVQEHETYDSAPTKAKSKGKSKAAALPRLRRANGLDDQYQYYDARASSSTSQHLAPRAEEPEPEPLPHQQELAPEVDDEPDLPDVEAYDVSTSSTQQLPLRWKSSMFKLQPVKGDPLFRVHNLFSLNNFVVGVLSLSPNGIKPNRSTRENCMTFTVVSGTVEVMIHNNKFDHAEGDIFIIPPKNQYKIENKGTKEAVLYFTSGKAFDPPKPSEDRCVS</sequence>
<dbReference type="GO" id="GO:0005634">
    <property type="term" value="C:nucleus"/>
    <property type="evidence" value="ECO:0007669"/>
    <property type="project" value="UniProtKB-SubCell"/>
</dbReference>
<dbReference type="GO" id="GO:0051315">
    <property type="term" value="P:attachment of mitotic spindle microtubules to kinetochore"/>
    <property type="evidence" value="ECO:0007669"/>
    <property type="project" value="TreeGrafter"/>
</dbReference>
<dbReference type="GO" id="GO:0051455">
    <property type="term" value="P:spindle attachment to meiosis I kinetochore"/>
    <property type="evidence" value="ECO:0007669"/>
    <property type="project" value="TreeGrafter"/>
</dbReference>
<feature type="region of interest" description="Disordered" evidence="5">
    <location>
        <begin position="252"/>
        <end position="300"/>
    </location>
</feature>
<dbReference type="GO" id="GO:0000776">
    <property type="term" value="C:kinetochore"/>
    <property type="evidence" value="ECO:0007669"/>
    <property type="project" value="InterPro"/>
</dbReference>
<dbReference type="InterPro" id="IPR011051">
    <property type="entry name" value="RmlC_Cupin_sf"/>
</dbReference>
<dbReference type="InterPro" id="IPR025974">
    <property type="entry name" value="Mif2/CENP-C_cupin"/>
</dbReference>
<feature type="compositionally biased region" description="Basic residues" evidence="5">
    <location>
        <begin position="77"/>
        <end position="91"/>
    </location>
</feature>
<evidence type="ECO:0000256" key="3">
    <source>
        <dbReference type="ARBA" id="ARBA00023125"/>
    </source>
</evidence>
<keyword evidence="8" id="KW-1185">Reference proteome</keyword>
<evidence type="ECO:0000256" key="4">
    <source>
        <dbReference type="ARBA" id="ARBA00023242"/>
    </source>
</evidence>
<dbReference type="EMBL" id="MCFL01000131">
    <property type="protein sequence ID" value="ORZ29733.1"/>
    <property type="molecule type" value="Genomic_DNA"/>
</dbReference>
<dbReference type="SUPFAM" id="SSF51182">
    <property type="entry name" value="RmlC-like cupins"/>
    <property type="match status" value="1"/>
</dbReference>
<feature type="domain" description="Mif2/CENP-C cupin" evidence="6">
    <location>
        <begin position="325"/>
        <end position="408"/>
    </location>
</feature>
<dbReference type="Gene3D" id="2.60.120.10">
    <property type="entry name" value="Jelly Rolls"/>
    <property type="match status" value="1"/>
</dbReference>
<name>A0A1Y2H7Q3_9FUNG</name>
<feature type="compositionally biased region" description="Acidic residues" evidence="5">
    <location>
        <begin position="60"/>
        <end position="69"/>
    </location>
</feature>
<evidence type="ECO:0000256" key="1">
    <source>
        <dbReference type="ARBA" id="ARBA00004123"/>
    </source>
</evidence>
<feature type="compositionally biased region" description="Acidic residues" evidence="5">
    <location>
        <begin position="281"/>
        <end position="294"/>
    </location>
</feature>
<dbReference type="GO" id="GO:0019237">
    <property type="term" value="F:centromeric DNA binding"/>
    <property type="evidence" value="ECO:0007669"/>
    <property type="project" value="InterPro"/>
</dbReference>
<comment type="similarity">
    <text evidence="2">Belongs to the CENP-C/MIF2 family.</text>
</comment>